<keyword evidence="6" id="KW-0472">Membrane</keyword>
<keyword evidence="5 8" id="KW-0067">ATP-binding</keyword>
<dbReference type="GO" id="GO:0015833">
    <property type="term" value="P:peptide transport"/>
    <property type="evidence" value="ECO:0007669"/>
    <property type="project" value="InterPro"/>
</dbReference>
<name>A0A1J5P3D2_9ZZZZ</name>
<keyword evidence="4" id="KW-0547">Nucleotide-binding</keyword>
<dbReference type="GO" id="GO:0016020">
    <property type="term" value="C:membrane"/>
    <property type="evidence" value="ECO:0007669"/>
    <property type="project" value="UniProtKB-SubCell"/>
</dbReference>
<sequence length="136" mass="14585">MTIQAQIVDLLLQLQRDAGMALLLISHDLALVAEAAQSAAVMYAGEIVECGALPRLFDAPRHPYTAALLAALPQHGRGALRALPGSVPGPQARGRGCRLAPRCPRVQPRCRIEHPALLGDAHPVRCFFPLSAETER</sequence>
<dbReference type="SUPFAM" id="SSF52540">
    <property type="entry name" value="P-loop containing nucleoside triphosphate hydrolases"/>
    <property type="match status" value="1"/>
</dbReference>
<dbReference type="Gene3D" id="3.40.50.300">
    <property type="entry name" value="P-loop containing nucleotide triphosphate hydrolases"/>
    <property type="match status" value="1"/>
</dbReference>
<feature type="domain" description="Oligopeptide/dipeptide ABC transporter C-terminal" evidence="7">
    <location>
        <begin position="48"/>
        <end position="110"/>
    </location>
</feature>
<proteinExistence type="predicted"/>
<dbReference type="PANTHER" id="PTHR43297">
    <property type="entry name" value="OLIGOPEPTIDE TRANSPORT ATP-BINDING PROTEIN APPD"/>
    <property type="match status" value="1"/>
</dbReference>
<dbReference type="NCBIfam" id="TIGR01727">
    <property type="entry name" value="oligo_HPY"/>
    <property type="match status" value="1"/>
</dbReference>
<evidence type="ECO:0000256" key="2">
    <source>
        <dbReference type="ARBA" id="ARBA00022448"/>
    </source>
</evidence>
<evidence type="ECO:0000256" key="3">
    <source>
        <dbReference type="ARBA" id="ARBA00022475"/>
    </source>
</evidence>
<evidence type="ECO:0000313" key="8">
    <source>
        <dbReference type="EMBL" id="OIQ65176.1"/>
    </source>
</evidence>
<evidence type="ECO:0000259" key="7">
    <source>
        <dbReference type="Pfam" id="PF08352"/>
    </source>
</evidence>
<organism evidence="8">
    <name type="scientific">mine drainage metagenome</name>
    <dbReference type="NCBI Taxonomy" id="410659"/>
    <lineage>
        <taxon>unclassified sequences</taxon>
        <taxon>metagenomes</taxon>
        <taxon>ecological metagenomes</taxon>
    </lineage>
</organism>
<evidence type="ECO:0000256" key="5">
    <source>
        <dbReference type="ARBA" id="ARBA00022840"/>
    </source>
</evidence>
<dbReference type="EMBL" id="MLJW01007538">
    <property type="protein sequence ID" value="OIQ65176.1"/>
    <property type="molecule type" value="Genomic_DNA"/>
</dbReference>
<dbReference type="InterPro" id="IPR027417">
    <property type="entry name" value="P-loop_NTPase"/>
</dbReference>
<dbReference type="GO" id="GO:0005524">
    <property type="term" value="F:ATP binding"/>
    <property type="evidence" value="ECO:0007669"/>
    <property type="project" value="UniProtKB-KW"/>
</dbReference>
<keyword evidence="3" id="KW-1003">Cell membrane</keyword>
<reference evidence="8" key="1">
    <citation type="submission" date="2016-10" db="EMBL/GenBank/DDBJ databases">
        <title>Sequence of Gallionella enrichment culture.</title>
        <authorList>
            <person name="Poehlein A."/>
            <person name="Muehling M."/>
            <person name="Daniel R."/>
        </authorList>
    </citation>
    <scope>NUCLEOTIDE SEQUENCE</scope>
</reference>
<evidence type="ECO:0000256" key="4">
    <source>
        <dbReference type="ARBA" id="ARBA00022741"/>
    </source>
</evidence>
<protein>
    <submittedName>
        <fullName evidence="8">Oligopeptide transport ATP-binding protein OppD</fullName>
    </submittedName>
</protein>
<keyword evidence="2" id="KW-0813">Transport</keyword>
<dbReference type="InterPro" id="IPR050388">
    <property type="entry name" value="ABC_Ni/Peptide_Import"/>
</dbReference>
<gene>
    <name evidence="8" type="primary">oppD_16</name>
    <name evidence="8" type="ORF">GALL_532680</name>
</gene>
<dbReference type="PANTHER" id="PTHR43297:SF2">
    <property type="entry name" value="DIPEPTIDE TRANSPORT ATP-BINDING PROTEIN DPPD"/>
    <property type="match status" value="1"/>
</dbReference>
<accession>A0A1J5P3D2</accession>
<evidence type="ECO:0000256" key="1">
    <source>
        <dbReference type="ARBA" id="ARBA00004370"/>
    </source>
</evidence>
<comment type="subcellular location">
    <subcellularLocation>
        <location evidence="1">Membrane</location>
    </subcellularLocation>
</comment>
<evidence type="ECO:0000256" key="6">
    <source>
        <dbReference type="ARBA" id="ARBA00023136"/>
    </source>
</evidence>
<dbReference type="InterPro" id="IPR013563">
    <property type="entry name" value="Oligopep_ABC_C"/>
</dbReference>
<dbReference type="AlphaFoldDB" id="A0A1J5P3D2"/>
<comment type="caution">
    <text evidence="8">The sequence shown here is derived from an EMBL/GenBank/DDBJ whole genome shotgun (WGS) entry which is preliminary data.</text>
</comment>
<dbReference type="Pfam" id="PF08352">
    <property type="entry name" value="oligo_HPY"/>
    <property type="match status" value="1"/>
</dbReference>